<protein>
    <recommendedName>
        <fullName evidence="3">Mth938-like domain-containing protein</fullName>
    </recommendedName>
</protein>
<dbReference type="Pfam" id="PF04430">
    <property type="entry name" value="DUF498"/>
    <property type="match status" value="1"/>
</dbReference>
<evidence type="ECO:0008006" key="3">
    <source>
        <dbReference type="Google" id="ProtNLM"/>
    </source>
</evidence>
<dbReference type="PANTHER" id="PTHR21192">
    <property type="entry name" value="NUCLEAR PROTEIN E3-3"/>
    <property type="match status" value="1"/>
</dbReference>
<evidence type="ECO:0000313" key="1">
    <source>
        <dbReference type="EMBL" id="RVT94591.1"/>
    </source>
</evidence>
<gene>
    <name evidence="1" type="ORF">EOD43_12355</name>
</gene>
<dbReference type="PANTHER" id="PTHR21192:SF2">
    <property type="entry name" value="NADH DEHYDROGENASE [UBIQUINONE] 1 ALPHA SUBCOMPLEX ASSEMBLY FACTOR 3"/>
    <property type="match status" value="1"/>
</dbReference>
<dbReference type="OrthoDB" id="7351393at2"/>
<keyword evidence="2" id="KW-1185">Reference proteome</keyword>
<name>A0A437MAD4_9SPHN</name>
<dbReference type="InterPro" id="IPR007523">
    <property type="entry name" value="NDUFAF3/AAMDC"/>
</dbReference>
<dbReference type="SUPFAM" id="SSF64076">
    <property type="entry name" value="MTH938-like"/>
    <property type="match status" value="1"/>
</dbReference>
<organism evidence="1 2">
    <name type="scientific">Sphingomonas crocodyli</name>
    <dbReference type="NCBI Taxonomy" id="1979270"/>
    <lineage>
        <taxon>Bacteria</taxon>
        <taxon>Pseudomonadati</taxon>
        <taxon>Pseudomonadota</taxon>
        <taxon>Alphaproteobacteria</taxon>
        <taxon>Sphingomonadales</taxon>
        <taxon>Sphingomonadaceae</taxon>
        <taxon>Sphingomonas</taxon>
    </lineage>
</organism>
<evidence type="ECO:0000313" key="2">
    <source>
        <dbReference type="Proteomes" id="UP000282971"/>
    </source>
</evidence>
<dbReference type="RefSeq" id="WP_127744165.1">
    <property type="nucleotide sequence ID" value="NZ_SACN01000001.1"/>
</dbReference>
<proteinExistence type="predicted"/>
<reference evidence="1 2" key="1">
    <citation type="submission" date="2019-01" db="EMBL/GenBank/DDBJ databases">
        <authorList>
            <person name="Chen W.-M."/>
        </authorList>
    </citation>
    <scope>NUCLEOTIDE SEQUENCE [LARGE SCALE GENOMIC DNA]</scope>
    <source>
        <strain evidence="1 2">CCP-7</strain>
    </source>
</reference>
<dbReference type="Gene3D" id="3.40.1230.10">
    <property type="entry name" value="MTH938-like"/>
    <property type="match status" value="1"/>
</dbReference>
<sequence>MVSFEREQPSTGPIIRGFSGTAFRIEDRIVPGGVLLTPTSAVDWNPAGVDTLSVDDLQGVLSGDPTPEFLLLGTGPTLRRPSPIFIDAVGIGVEVMDSRAAARMWNVLRAEGRWFVAALMGL</sequence>
<dbReference type="Proteomes" id="UP000282971">
    <property type="component" value="Unassembled WGS sequence"/>
</dbReference>
<comment type="caution">
    <text evidence="1">The sequence shown here is derived from an EMBL/GenBank/DDBJ whole genome shotgun (WGS) entry which is preliminary data.</text>
</comment>
<dbReference type="EMBL" id="SACN01000001">
    <property type="protein sequence ID" value="RVT94591.1"/>
    <property type="molecule type" value="Genomic_DNA"/>
</dbReference>
<dbReference type="InterPro" id="IPR036748">
    <property type="entry name" value="MTH938-like_sf"/>
</dbReference>
<dbReference type="AlphaFoldDB" id="A0A437MAD4"/>
<accession>A0A437MAD4</accession>